<dbReference type="CDD" id="cd07324">
    <property type="entry name" value="M48C_Oma1-like"/>
    <property type="match status" value="1"/>
</dbReference>
<evidence type="ECO:0000256" key="1">
    <source>
        <dbReference type="ARBA" id="ARBA00001947"/>
    </source>
</evidence>
<keyword evidence="2 8" id="KW-0645">Protease</keyword>
<keyword evidence="5" id="KW-0862">Zinc</keyword>
<dbReference type="InterPro" id="IPR051156">
    <property type="entry name" value="Mito/Outer_Membr_Metalloprot"/>
</dbReference>
<keyword evidence="3" id="KW-0479">Metal-binding</keyword>
<keyword evidence="4" id="KW-0378">Hydrolase</keyword>
<dbReference type="Gene3D" id="1.25.40.10">
    <property type="entry name" value="Tetratricopeptide repeat domain"/>
    <property type="match status" value="1"/>
</dbReference>
<evidence type="ECO:0000256" key="3">
    <source>
        <dbReference type="ARBA" id="ARBA00022723"/>
    </source>
</evidence>
<dbReference type="SUPFAM" id="SSF48452">
    <property type="entry name" value="TPR-like"/>
    <property type="match status" value="1"/>
</dbReference>
<dbReference type="InterPro" id="IPR001915">
    <property type="entry name" value="Peptidase_M48"/>
</dbReference>
<proteinExistence type="predicted"/>
<evidence type="ECO:0000259" key="7">
    <source>
        <dbReference type="Pfam" id="PF01435"/>
    </source>
</evidence>
<organism evidence="8 9">
    <name type="scientific">Rhodovulum bhavnagarense</name>
    <dbReference type="NCBI Taxonomy" id="992286"/>
    <lineage>
        <taxon>Bacteria</taxon>
        <taxon>Pseudomonadati</taxon>
        <taxon>Pseudomonadota</taxon>
        <taxon>Alphaproteobacteria</taxon>
        <taxon>Rhodobacterales</taxon>
        <taxon>Paracoccaceae</taxon>
        <taxon>Rhodovulum</taxon>
    </lineage>
</organism>
<protein>
    <submittedName>
        <fullName evidence="8">Putative Zn-dependent protease</fullName>
    </submittedName>
</protein>
<sequence length="461" mass="49740">MEALFQRRVPRSMVPASRAGAWLLRLGLGALLLALALGPARSQSLIRDAEIEHALRELTRPIANAAGINTDTLDILVINDSSMNAFVVDAQTVMIHSGLILRLDRAEELQGVIAHELAHITGGHLTRRMANLRGARGAAAMGLLMSMAMVAGGNAEAGAGLAMGTASSAQRVFFGHTRAEESSADQAGVRFMAHADVDPQGMVDVLDRFRGQEALNVARQDPYLRTHPLSAERMRALKGYAAAYGGRAAQDPHAAEWFARAKGKLGAFLQNPRHTLRQVDKGDGSDIALMRRAVAYHRMPDTGRALAEMNRLETRRPNDPYVQELKGQILLESRQFAPAAQAYGRAVGLAPKEPLILAGQGRALLALDTPAANRQALDVLKRARVRDPYDPRMLRDLALAYARAGDNGMASVATAERYALMGRLDTASVHANRALGLVPRGAPGWLRAQDILAAAEQARKR</sequence>
<keyword evidence="9" id="KW-1185">Reference proteome</keyword>
<evidence type="ECO:0000256" key="2">
    <source>
        <dbReference type="ARBA" id="ARBA00022670"/>
    </source>
</evidence>
<dbReference type="InterPro" id="IPR011990">
    <property type="entry name" value="TPR-like_helical_dom_sf"/>
</dbReference>
<dbReference type="PANTHER" id="PTHR22726">
    <property type="entry name" value="METALLOENDOPEPTIDASE OMA1"/>
    <property type="match status" value="1"/>
</dbReference>
<dbReference type="GO" id="GO:0046872">
    <property type="term" value="F:metal ion binding"/>
    <property type="evidence" value="ECO:0007669"/>
    <property type="project" value="UniProtKB-KW"/>
</dbReference>
<comment type="cofactor">
    <cofactor evidence="1">
        <name>Zn(2+)</name>
        <dbReference type="ChEBI" id="CHEBI:29105"/>
    </cofactor>
</comment>
<reference evidence="8 9" key="1">
    <citation type="submission" date="2019-03" db="EMBL/GenBank/DDBJ databases">
        <title>Genomic Encyclopedia of Type Strains, Phase IV (KMG-IV): sequencing the most valuable type-strain genomes for metagenomic binning, comparative biology and taxonomic classification.</title>
        <authorList>
            <person name="Goeker M."/>
        </authorList>
    </citation>
    <scope>NUCLEOTIDE SEQUENCE [LARGE SCALE GENOMIC DNA]</scope>
    <source>
        <strain evidence="8 9">DSM 24766</strain>
    </source>
</reference>
<dbReference type="GO" id="GO:0051603">
    <property type="term" value="P:proteolysis involved in protein catabolic process"/>
    <property type="evidence" value="ECO:0007669"/>
    <property type="project" value="TreeGrafter"/>
</dbReference>
<dbReference type="Pfam" id="PF01435">
    <property type="entry name" value="Peptidase_M48"/>
    <property type="match status" value="1"/>
</dbReference>
<dbReference type="AlphaFoldDB" id="A0A4R2RED3"/>
<dbReference type="Proteomes" id="UP000295050">
    <property type="component" value="Unassembled WGS sequence"/>
</dbReference>
<evidence type="ECO:0000313" key="8">
    <source>
        <dbReference type="EMBL" id="TCP61870.1"/>
    </source>
</evidence>
<keyword evidence="6" id="KW-0482">Metalloprotease</keyword>
<evidence type="ECO:0000256" key="4">
    <source>
        <dbReference type="ARBA" id="ARBA00022801"/>
    </source>
</evidence>
<evidence type="ECO:0000313" key="9">
    <source>
        <dbReference type="Proteomes" id="UP000295050"/>
    </source>
</evidence>
<evidence type="ECO:0000256" key="6">
    <source>
        <dbReference type="ARBA" id="ARBA00023049"/>
    </source>
</evidence>
<comment type="caution">
    <text evidence="8">The sequence shown here is derived from an EMBL/GenBank/DDBJ whole genome shotgun (WGS) entry which is preliminary data.</text>
</comment>
<accession>A0A4R2RED3</accession>
<gene>
    <name evidence="8" type="ORF">EV663_10355</name>
</gene>
<dbReference type="GO" id="GO:0004222">
    <property type="term" value="F:metalloendopeptidase activity"/>
    <property type="evidence" value="ECO:0007669"/>
    <property type="project" value="InterPro"/>
</dbReference>
<name>A0A4R2RED3_9RHOB</name>
<dbReference type="EMBL" id="SLXU01000003">
    <property type="protein sequence ID" value="TCP61870.1"/>
    <property type="molecule type" value="Genomic_DNA"/>
</dbReference>
<dbReference type="PANTHER" id="PTHR22726:SF1">
    <property type="entry name" value="METALLOENDOPEPTIDASE OMA1, MITOCHONDRIAL"/>
    <property type="match status" value="1"/>
</dbReference>
<dbReference type="GO" id="GO:0016020">
    <property type="term" value="C:membrane"/>
    <property type="evidence" value="ECO:0007669"/>
    <property type="project" value="TreeGrafter"/>
</dbReference>
<dbReference type="Gene3D" id="3.30.2010.10">
    <property type="entry name" value="Metalloproteases ('zincins'), catalytic domain"/>
    <property type="match status" value="1"/>
</dbReference>
<evidence type="ECO:0000256" key="5">
    <source>
        <dbReference type="ARBA" id="ARBA00022833"/>
    </source>
</evidence>
<feature type="domain" description="Peptidase M48" evidence="7">
    <location>
        <begin position="54"/>
        <end position="240"/>
    </location>
</feature>